<comment type="caution">
    <text evidence="2">The sequence shown here is derived from an EMBL/GenBank/DDBJ whole genome shotgun (WGS) entry which is preliminary data.</text>
</comment>
<reference evidence="2" key="1">
    <citation type="submission" date="2020-10" db="EMBL/GenBank/DDBJ databases">
        <authorList>
            <person name="Han B."/>
            <person name="Lu T."/>
            <person name="Zhao Q."/>
            <person name="Huang X."/>
            <person name="Zhao Y."/>
        </authorList>
    </citation>
    <scope>NUCLEOTIDE SEQUENCE</scope>
</reference>
<keyword evidence="3" id="KW-1185">Reference proteome</keyword>
<dbReference type="PANTHER" id="PTHR32141">
    <property type="match status" value="1"/>
</dbReference>
<dbReference type="OrthoDB" id="1427045at2759"/>
<accession>A0A811NV41</accession>
<dbReference type="InterPro" id="IPR032675">
    <property type="entry name" value="LRR_dom_sf"/>
</dbReference>
<dbReference type="Proteomes" id="UP000604825">
    <property type="component" value="Unassembled WGS sequence"/>
</dbReference>
<dbReference type="EMBL" id="CAJGYO010000004">
    <property type="protein sequence ID" value="CAD6227016.1"/>
    <property type="molecule type" value="Genomic_DNA"/>
</dbReference>
<dbReference type="AlphaFoldDB" id="A0A811NV41"/>
<evidence type="ECO:0000313" key="2">
    <source>
        <dbReference type="EMBL" id="CAD6227016.1"/>
    </source>
</evidence>
<dbReference type="InterPro" id="IPR055411">
    <property type="entry name" value="LRR_FXL15/At3g58940/PEG3-like"/>
</dbReference>
<proteinExistence type="predicted"/>
<gene>
    <name evidence="2" type="ORF">NCGR_LOCUS18659</name>
</gene>
<feature type="domain" description="F-box/LRR-repeat protein 15/At3g58940/PEG3-like LRR" evidence="1">
    <location>
        <begin position="91"/>
        <end position="306"/>
    </location>
</feature>
<dbReference type="Gene3D" id="3.80.10.10">
    <property type="entry name" value="Ribonuclease Inhibitor"/>
    <property type="match status" value="1"/>
</dbReference>
<dbReference type="InterPro" id="IPR055302">
    <property type="entry name" value="F-box_dom-containing"/>
</dbReference>
<organism evidence="2 3">
    <name type="scientific">Miscanthus lutarioriparius</name>
    <dbReference type="NCBI Taxonomy" id="422564"/>
    <lineage>
        <taxon>Eukaryota</taxon>
        <taxon>Viridiplantae</taxon>
        <taxon>Streptophyta</taxon>
        <taxon>Embryophyta</taxon>
        <taxon>Tracheophyta</taxon>
        <taxon>Spermatophyta</taxon>
        <taxon>Magnoliopsida</taxon>
        <taxon>Liliopsida</taxon>
        <taxon>Poales</taxon>
        <taxon>Poaceae</taxon>
        <taxon>PACMAD clade</taxon>
        <taxon>Panicoideae</taxon>
        <taxon>Andropogonodae</taxon>
        <taxon>Andropogoneae</taxon>
        <taxon>Saccharinae</taxon>
        <taxon>Miscanthus</taxon>
    </lineage>
</organism>
<evidence type="ECO:0000259" key="1">
    <source>
        <dbReference type="Pfam" id="PF24758"/>
    </source>
</evidence>
<dbReference type="PANTHER" id="PTHR32141:SF39">
    <property type="entry name" value="F-BOX DOMAIN-CONTAINING PROTEIN"/>
    <property type="match status" value="1"/>
</dbReference>
<dbReference type="Pfam" id="PF24758">
    <property type="entry name" value="LRR_At5g56370"/>
    <property type="match status" value="1"/>
</dbReference>
<protein>
    <recommendedName>
        <fullName evidence="1">F-box/LRR-repeat protein 15/At3g58940/PEG3-like LRR domain-containing protein</fullName>
    </recommendedName>
</protein>
<name>A0A811NV41_9POAL</name>
<dbReference type="SUPFAM" id="SSF52058">
    <property type="entry name" value="L domain-like"/>
    <property type="match status" value="1"/>
</dbReference>
<evidence type="ECO:0000313" key="3">
    <source>
        <dbReference type="Proteomes" id="UP000604825"/>
    </source>
</evidence>
<sequence length="338" mass="37472">MGVLTRAKNRRLDLEERLADWISSLPDGVLGDIVSLLPTKDGARTQVLSSHSAGSSILASNISHILSAHPGPCHRFVMPRRYVEYPSRRTLDGWLRSPLLDNLQELDFNNSLLLPSVHRLSSTLCVARFGACRFADGNDASPLQLPLLKQLTLFAVEISESSLHALLAGCPVLESLLLLHNSGFRRLQIVSSSLRSVGVDSGGLCGIRLQQLDIDNAPCLERLLYFGRTEMNISVISAPRLAILGKLFDGFPRLQFGATVFQGATIVSMSVVVSSVKVLAIYDVNLCLDALINLLKCFPHLQKLYIEIKRVWGKDWCTYRKLDIGLRKIVLRNYRGNK</sequence>